<dbReference type="RefSeq" id="WP_344688560.1">
    <property type="nucleotide sequence ID" value="NZ_BAABBH010000003.1"/>
</dbReference>
<evidence type="ECO:0000256" key="6">
    <source>
        <dbReference type="SAM" id="MobiDB-lite"/>
    </source>
</evidence>
<dbReference type="Pfam" id="PF10412">
    <property type="entry name" value="TrwB_AAD_bind"/>
    <property type="match status" value="1"/>
</dbReference>
<keyword evidence="5 7" id="KW-0472">Membrane</keyword>
<dbReference type="SUPFAM" id="SSF52540">
    <property type="entry name" value="P-loop containing nucleoside triphosphate hydrolases"/>
    <property type="match status" value="1"/>
</dbReference>
<evidence type="ECO:0000256" key="7">
    <source>
        <dbReference type="SAM" id="Phobius"/>
    </source>
</evidence>
<feature type="transmembrane region" description="Helical" evidence="7">
    <location>
        <begin position="21"/>
        <end position="42"/>
    </location>
</feature>
<evidence type="ECO:0000259" key="8">
    <source>
        <dbReference type="SMART" id="SM00382"/>
    </source>
</evidence>
<evidence type="ECO:0000313" key="9">
    <source>
        <dbReference type="EMBL" id="MFN2977571.1"/>
    </source>
</evidence>
<dbReference type="Gene3D" id="3.40.50.300">
    <property type="entry name" value="P-loop containing nucleotide triphosphate hydrolases"/>
    <property type="match status" value="2"/>
</dbReference>
<feature type="domain" description="AAA+ ATPase" evidence="8">
    <location>
        <begin position="231"/>
        <end position="523"/>
    </location>
</feature>
<dbReference type="InterPro" id="IPR027417">
    <property type="entry name" value="P-loop_NTPase"/>
</dbReference>
<protein>
    <submittedName>
        <fullName evidence="9">Type IV secretion system DNA-binding domain-containing protein</fullName>
    </submittedName>
</protein>
<comment type="caution">
    <text evidence="9">The sequence shown here is derived from an EMBL/GenBank/DDBJ whole genome shotgun (WGS) entry which is preliminary data.</text>
</comment>
<keyword evidence="3 7" id="KW-0812">Transmembrane</keyword>
<feature type="region of interest" description="Disordered" evidence="6">
    <location>
        <begin position="618"/>
        <end position="684"/>
    </location>
</feature>
<evidence type="ECO:0000256" key="5">
    <source>
        <dbReference type="ARBA" id="ARBA00023136"/>
    </source>
</evidence>
<dbReference type="PANTHER" id="PTHR37937">
    <property type="entry name" value="CONJUGATIVE TRANSFER: DNA TRANSPORT"/>
    <property type="match status" value="1"/>
</dbReference>
<dbReference type="InterPro" id="IPR003593">
    <property type="entry name" value="AAA+_ATPase"/>
</dbReference>
<dbReference type="InterPro" id="IPR019476">
    <property type="entry name" value="T4SS_TraD_DNA-bd"/>
</dbReference>
<dbReference type="Proteomes" id="UP001634747">
    <property type="component" value="Unassembled WGS sequence"/>
</dbReference>
<dbReference type="SMART" id="SM00382">
    <property type="entry name" value="AAA"/>
    <property type="match status" value="1"/>
</dbReference>
<keyword evidence="10" id="KW-1185">Reference proteome</keyword>
<accession>A0ABW9KP57</accession>
<dbReference type="InterPro" id="IPR051539">
    <property type="entry name" value="T4SS-coupling_protein"/>
</dbReference>
<evidence type="ECO:0000256" key="1">
    <source>
        <dbReference type="ARBA" id="ARBA00004651"/>
    </source>
</evidence>
<name>A0ABW9KP57_9BACT</name>
<dbReference type="PANTHER" id="PTHR37937:SF1">
    <property type="entry name" value="CONJUGATIVE TRANSFER: DNA TRANSPORT"/>
    <property type="match status" value="1"/>
</dbReference>
<gene>
    <name evidence="9" type="ORF">ACK2TP_17500</name>
</gene>
<dbReference type="GO" id="GO:0003677">
    <property type="term" value="F:DNA binding"/>
    <property type="evidence" value="ECO:0007669"/>
    <property type="project" value="UniProtKB-KW"/>
</dbReference>
<keyword evidence="4 7" id="KW-1133">Transmembrane helix</keyword>
<dbReference type="CDD" id="cd01127">
    <property type="entry name" value="TrwB_TraG_TraD_VirD4"/>
    <property type="match status" value="1"/>
</dbReference>
<evidence type="ECO:0000256" key="2">
    <source>
        <dbReference type="ARBA" id="ARBA00022475"/>
    </source>
</evidence>
<sequence>MNSKQAWGRKETIVWPPHAPIYTFSAFALGVMATLFFVWQFLNVEETPLRRTYTTTYAQTLIGATFKQHGKYRLLYVGGGKANPRLALPADFVPGATKLPDGSISPVDLSAAAKQRGYTVFYKGPEKDYNDVALSRWLGDVFFEGKGLVQVYTEPLCEGLLVLVIALGFAGRADVKRFRQLKYGRRLKGPVMVPPPQFNKALKSDGLAFTTAEKPWYARHATQLRIPKRAEPQHIQIMGDTGSGKSTLLTQILQQIADRDEIAIVYDTAGEFTERFYKKDRGDWILNPLDARTPYWTPSSELRNPAEARTIATSMYQPRDDKRGEFFTETPQKIFAHLLKYRPSPEELVDWMSNEEEIDRRLKGTELANFAPMDAPQQRRGVLGSLGLIADGLRLLPTLEEAGGRQWSATEWAEKREGWIFLTSTKATREALRPLQSLWIDLLVLRLLTKPKPNQKKVWLVIDELASLQLLPQFHTALTEGRKSDNPIVFAYQGKAQLETVYGHLAEVMLSMPSTKFILRTGEPNAAKWAADLIGEVEIERVRETVADGKRQGKSFTLDRQIEPLVMKSEIEGLPDLHTFVKHNNYVSRFAFPHMTLPIIADALLPRAIPESKMWFDPLAPADKKPQPSAPDTTSTKADADEEEEWLTNPEEKPKPKRNAKPKTSAGAPLKEAEALVPQLVPEAPKTVVSTLQVESAPLSHNL</sequence>
<dbReference type="CDD" id="cd01120">
    <property type="entry name" value="RecA-like_superfamily"/>
    <property type="match status" value="1"/>
</dbReference>
<keyword evidence="9" id="KW-0238">DNA-binding</keyword>
<dbReference type="EMBL" id="JBJYXY010000002">
    <property type="protein sequence ID" value="MFN2977571.1"/>
    <property type="molecule type" value="Genomic_DNA"/>
</dbReference>
<proteinExistence type="predicted"/>
<organism evidence="9 10">
    <name type="scientific">Terriglobus aquaticus</name>
    <dbReference type="NCBI Taxonomy" id="940139"/>
    <lineage>
        <taxon>Bacteria</taxon>
        <taxon>Pseudomonadati</taxon>
        <taxon>Acidobacteriota</taxon>
        <taxon>Terriglobia</taxon>
        <taxon>Terriglobales</taxon>
        <taxon>Acidobacteriaceae</taxon>
        <taxon>Terriglobus</taxon>
    </lineage>
</organism>
<comment type="subcellular location">
    <subcellularLocation>
        <location evidence="1">Cell membrane</location>
        <topology evidence="1">Multi-pass membrane protein</topology>
    </subcellularLocation>
</comment>
<evidence type="ECO:0000256" key="3">
    <source>
        <dbReference type="ARBA" id="ARBA00022692"/>
    </source>
</evidence>
<evidence type="ECO:0000256" key="4">
    <source>
        <dbReference type="ARBA" id="ARBA00022989"/>
    </source>
</evidence>
<reference evidence="9 10" key="1">
    <citation type="submission" date="2024-12" db="EMBL/GenBank/DDBJ databases">
        <authorList>
            <person name="Lee Y."/>
        </authorList>
    </citation>
    <scope>NUCLEOTIDE SEQUENCE [LARGE SCALE GENOMIC DNA]</scope>
    <source>
        <strain evidence="9 10">03SUJ4</strain>
    </source>
</reference>
<keyword evidence="2" id="KW-1003">Cell membrane</keyword>
<evidence type="ECO:0000313" key="10">
    <source>
        <dbReference type="Proteomes" id="UP001634747"/>
    </source>
</evidence>